<evidence type="ECO:0000259" key="1">
    <source>
        <dbReference type="Pfam" id="PF01402"/>
    </source>
</evidence>
<proteinExistence type="predicted"/>
<dbReference type="AlphaFoldDB" id="A0A7X0DNU1"/>
<dbReference type="InterPro" id="IPR002145">
    <property type="entry name" value="CopG"/>
</dbReference>
<dbReference type="Pfam" id="PF01402">
    <property type="entry name" value="RHH_1"/>
    <property type="match status" value="1"/>
</dbReference>
<comment type="caution">
    <text evidence="2">The sequence shown here is derived from an EMBL/GenBank/DDBJ whole genome shotgun (WGS) entry which is preliminary data.</text>
</comment>
<feature type="domain" description="Ribbon-helix-helix protein CopG" evidence="1">
    <location>
        <begin position="12"/>
        <end position="41"/>
    </location>
</feature>
<reference evidence="2 3" key="1">
    <citation type="submission" date="2020-08" db="EMBL/GenBank/DDBJ databases">
        <title>Genomic Encyclopedia of Type Strains, Phase IV (KMG-IV): sequencing the most valuable type-strain genomes for metagenomic binning, comparative biology and taxonomic classification.</title>
        <authorList>
            <person name="Goeker M."/>
        </authorList>
    </citation>
    <scope>NUCLEOTIDE SEQUENCE [LARGE SCALE GENOMIC DNA]</scope>
    <source>
        <strain evidence="2 3">DSM 11590</strain>
    </source>
</reference>
<protein>
    <recommendedName>
        <fullName evidence="1">Ribbon-helix-helix protein CopG domain-containing protein</fullName>
    </recommendedName>
</protein>
<dbReference type="RefSeq" id="WP_184266630.1">
    <property type="nucleotide sequence ID" value="NZ_JACIIX010000030.1"/>
</dbReference>
<name>A0A7X0DNU1_NOVIT</name>
<evidence type="ECO:0000313" key="2">
    <source>
        <dbReference type="EMBL" id="MBB6212491.1"/>
    </source>
</evidence>
<gene>
    <name evidence="2" type="ORF">FHS48_003947</name>
</gene>
<keyword evidence="3" id="KW-1185">Reference proteome</keyword>
<accession>A0A7X0DNU1</accession>
<dbReference type="GO" id="GO:0006355">
    <property type="term" value="P:regulation of DNA-templated transcription"/>
    <property type="evidence" value="ECO:0007669"/>
    <property type="project" value="InterPro"/>
</dbReference>
<dbReference type="Proteomes" id="UP000544872">
    <property type="component" value="Unassembled WGS sequence"/>
</dbReference>
<evidence type="ECO:0000313" key="3">
    <source>
        <dbReference type="Proteomes" id="UP000544872"/>
    </source>
</evidence>
<organism evidence="2 3">
    <name type="scientific">Novispirillum itersonii</name>
    <name type="common">Aquaspirillum itersonii</name>
    <dbReference type="NCBI Taxonomy" id="189"/>
    <lineage>
        <taxon>Bacteria</taxon>
        <taxon>Pseudomonadati</taxon>
        <taxon>Pseudomonadota</taxon>
        <taxon>Alphaproteobacteria</taxon>
        <taxon>Rhodospirillales</taxon>
        <taxon>Novispirillaceae</taxon>
        <taxon>Novispirillum</taxon>
    </lineage>
</organism>
<dbReference type="EMBL" id="JACIIX010000030">
    <property type="protein sequence ID" value="MBB6212491.1"/>
    <property type="molecule type" value="Genomic_DNA"/>
</dbReference>
<sequence>MPSAKPFAKVLLDADDEARLNELCEQSRLSRSEVFRRLLHNLPLPSQQTFQGWDAITEMMKVNADLARLGNLQRMALAETDAPDLTAALHALIADLSTRQAELKDLAVVLRDTLQPRRTPSA</sequence>